<protein>
    <submittedName>
        <fullName evidence="11">Unnamed protein product</fullName>
    </submittedName>
</protein>
<dbReference type="InterPro" id="IPR043502">
    <property type="entry name" value="DNA/RNA_pol_sf"/>
</dbReference>
<evidence type="ECO:0000256" key="1">
    <source>
        <dbReference type="ARBA" id="ARBA00022670"/>
    </source>
</evidence>
<dbReference type="PANTHER" id="PTHR33064:SF37">
    <property type="entry name" value="RIBONUCLEASE H"/>
    <property type="match status" value="1"/>
</dbReference>
<proteinExistence type="predicted"/>
<dbReference type="AlphaFoldDB" id="A0A9W6YBN7"/>
<dbReference type="GO" id="GO:0003964">
    <property type="term" value="F:RNA-directed DNA polymerase activity"/>
    <property type="evidence" value="ECO:0007669"/>
    <property type="project" value="UniProtKB-KW"/>
</dbReference>
<dbReference type="Gene3D" id="3.10.20.370">
    <property type="match status" value="1"/>
</dbReference>
<feature type="domain" description="Reverse transcriptase RNase H-like" evidence="10">
    <location>
        <begin position="373"/>
        <end position="476"/>
    </location>
</feature>
<evidence type="ECO:0000256" key="2">
    <source>
        <dbReference type="ARBA" id="ARBA00022679"/>
    </source>
</evidence>
<evidence type="ECO:0000256" key="4">
    <source>
        <dbReference type="ARBA" id="ARBA00022722"/>
    </source>
</evidence>
<comment type="caution">
    <text evidence="11">The sequence shown here is derived from an EMBL/GenBank/DDBJ whole genome shotgun (WGS) entry which is preliminary data.</text>
</comment>
<accession>A0A9W6YBN7</accession>
<reference evidence="11" key="1">
    <citation type="submission" date="2023-04" db="EMBL/GenBank/DDBJ databases">
        <title>Phytophthora fragariaefolia NBRC 109709.</title>
        <authorList>
            <person name="Ichikawa N."/>
            <person name="Sato H."/>
            <person name="Tonouchi N."/>
        </authorList>
    </citation>
    <scope>NUCLEOTIDE SEQUENCE</scope>
    <source>
        <strain evidence="11">NBRC 109709</strain>
    </source>
</reference>
<evidence type="ECO:0000259" key="10">
    <source>
        <dbReference type="Pfam" id="PF17917"/>
    </source>
</evidence>
<dbReference type="InterPro" id="IPR041373">
    <property type="entry name" value="RT_RNaseH"/>
</dbReference>
<dbReference type="CDD" id="cd09274">
    <property type="entry name" value="RNase_HI_RT_Ty3"/>
    <property type="match status" value="1"/>
</dbReference>
<evidence type="ECO:0000256" key="7">
    <source>
        <dbReference type="ARBA" id="ARBA00022801"/>
    </source>
</evidence>
<dbReference type="EMBL" id="BSXT01004878">
    <property type="protein sequence ID" value="GMF59160.1"/>
    <property type="molecule type" value="Genomic_DNA"/>
</dbReference>
<evidence type="ECO:0000256" key="6">
    <source>
        <dbReference type="ARBA" id="ARBA00022759"/>
    </source>
</evidence>
<feature type="domain" description="Reverse transcriptase" evidence="9">
    <location>
        <begin position="123"/>
        <end position="279"/>
    </location>
</feature>
<evidence type="ECO:0000256" key="5">
    <source>
        <dbReference type="ARBA" id="ARBA00022750"/>
    </source>
</evidence>
<gene>
    <name evidence="11" type="ORF">Pfra01_002553900</name>
</gene>
<dbReference type="PANTHER" id="PTHR33064">
    <property type="entry name" value="POL PROTEIN"/>
    <property type="match status" value="1"/>
</dbReference>
<dbReference type="GO" id="GO:0006508">
    <property type="term" value="P:proteolysis"/>
    <property type="evidence" value="ECO:0007669"/>
    <property type="project" value="UniProtKB-KW"/>
</dbReference>
<evidence type="ECO:0000256" key="8">
    <source>
        <dbReference type="ARBA" id="ARBA00022918"/>
    </source>
</evidence>
<dbReference type="SUPFAM" id="SSF56672">
    <property type="entry name" value="DNA/RNA polymerases"/>
    <property type="match status" value="1"/>
</dbReference>
<keyword evidence="8" id="KW-0695">RNA-directed DNA polymerase</keyword>
<dbReference type="GO" id="GO:0004190">
    <property type="term" value="F:aspartic-type endopeptidase activity"/>
    <property type="evidence" value="ECO:0007669"/>
    <property type="project" value="UniProtKB-KW"/>
</dbReference>
<dbReference type="OrthoDB" id="3341476at2759"/>
<dbReference type="FunFam" id="3.30.70.270:FF:000020">
    <property type="entry name" value="Transposon Tf2-6 polyprotein-like Protein"/>
    <property type="match status" value="1"/>
</dbReference>
<keyword evidence="5" id="KW-0064">Aspartyl protease</keyword>
<dbReference type="CDD" id="cd01647">
    <property type="entry name" value="RT_LTR"/>
    <property type="match status" value="1"/>
</dbReference>
<keyword evidence="2" id="KW-0808">Transferase</keyword>
<name>A0A9W6YBN7_9STRA</name>
<dbReference type="GO" id="GO:0004519">
    <property type="term" value="F:endonuclease activity"/>
    <property type="evidence" value="ECO:0007669"/>
    <property type="project" value="UniProtKB-KW"/>
</dbReference>
<evidence type="ECO:0000313" key="11">
    <source>
        <dbReference type="EMBL" id="GMF59160.1"/>
    </source>
</evidence>
<dbReference type="Gene3D" id="3.30.70.270">
    <property type="match status" value="2"/>
</dbReference>
<dbReference type="Proteomes" id="UP001165121">
    <property type="component" value="Unassembled WGS sequence"/>
</dbReference>
<keyword evidence="12" id="KW-1185">Reference proteome</keyword>
<keyword evidence="4" id="KW-0540">Nuclease</keyword>
<evidence type="ECO:0000256" key="3">
    <source>
        <dbReference type="ARBA" id="ARBA00022695"/>
    </source>
</evidence>
<dbReference type="Pfam" id="PF00078">
    <property type="entry name" value="RVT_1"/>
    <property type="match status" value="1"/>
</dbReference>
<keyword evidence="6" id="KW-0255">Endonuclease</keyword>
<keyword evidence="1" id="KW-0645">Protease</keyword>
<sequence>MKELRKGKGIETVFVVNLHDSEKAERFKQQGWEALVDNPAYEVLLKYRDTVFRTELPSTTPPVREGIEHEIQLQPGTQPISVKQWRQSPEQRKVIQDWTKEMVQAGIIRPSTSAFSSPTFCVKKPVGWRIVHDSRQFNSSTILPAIPMPRKEDTFDAMGGSYWFSCVDLLWGYYQVKLRESDIPFTAFSTPDGRFEYLVTPMCLSGSPGTFYRLLQRVFSDLRDVMRIYFDDIYVFTQDTDVQTHVEALDRVLQRCQEQQLYVKLSKCQFFVEEIPCLGDFVGRNGVRMDPDNVRVIREWPIPRTKKQMESFMGTTVYVSRFCADFAQFAGPLHESTKGLRPKETLHLSEHQLECFHELKRRLSTPPVLQLPDFKKPFGIRMDASNFAIGGVLFQNEGGLEHPIAFTGRKMKPAELNYPVREQELRAIMHALRVWSVYLLDRSFTVETDHKSIETILTQKTTNRRVARWFNELAEFQPQFKWIPATVIKCRMQCLETHSLSTKPLRLVSVSSLKLLETVKL</sequence>
<evidence type="ECO:0000313" key="12">
    <source>
        <dbReference type="Proteomes" id="UP001165121"/>
    </source>
</evidence>
<dbReference type="Gene3D" id="3.10.10.10">
    <property type="entry name" value="HIV Type 1 Reverse Transcriptase, subunit A, domain 1"/>
    <property type="match status" value="1"/>
</dbReference>
<keyword evidence="7" id="KW-0378">Hydrolase</keyword>
<keyword evidence="3" id="KW-0548">Nucleotidyltransferase</keyword>
<dbReference type="InterPro" id="IPR043128">
    <property type="entry name" value="Rev_trsase/Diguanyl_cyclase"/>
</dbReference>
<dbReference type="InterPro" id="IPR000477">
    <property type="entry name" value="RT_dom"/>
</dbReference>
<organism evidence="11 12">
    <name type="scientific">Phytophthora fragariaefolia</name>
    <dbReference type="NCBI Taxonomy" id="1490495"/>
    <lineage>
        <taxon>Eukaryota</taxon>
        <taxon>Sar</taxon>
        <taxon>Stramenopiles</taxon>
        <taxon>Oomycota</taxon>
        <taxon>Peronosporomycetes</taxon>
        <taxon>Peronosporales</taxon>
        <taxon>Peronosporaceae</taxon>
        <taxon>Phytophthora</taxon>
    </lineage>
</organism>
<evidence type="ECO:0000259" key="9">
    <source>
        <dbReference type="Pfam" id="PF00078"/>
    </source>
</evidence>
<dbReference type="InterPro" id="IPR051320">
    <property type="entry name" value="Viral_Replic_Matur_Polypro"/>
</dbReference>
<dbReference type="Pfam" id="PF17917">
    <property type="entry name" value="RT_RNaseH"/>
    <property type="match status" value="1"/>
</dbReference>